<keyword evidence="3" id="KW-1185">Reference proteome</keyword>
<sequence>MRRESSARRNDSPYRSDSNRRVDTSPRHRRRTPSPADRSDRAARSRDQNKYRDKSRERIHVRERSRDRDRDKKSVTYHRDRSRDRGDSKRRESDRDDSKKRTSGKHSKESKKKHKKSKSSRHKRKGEEGESDFDIDLLQDDEDEEKKIEELRRKRRELLAKLDNSENKEDAAEIKSPQNGSAKTELKNMETEHEIREEANSSGASSESSEDSGEESEANRLLQEAADILRRDHNPNRDSTPMTGTSTDSPPSSRRGVDGMGWSRPDSPMSITGRESGGEEDFFAGYKEKMTHIRNQEQAEKMLKQAEADELESKKRKQIGSKKKPKSDEAIPDIPASLDENVEASEPDNKKKKTEKASNLTSFDMFDDTAELPKELLSQASTIASQDYTNASLKDNWDDVDGYYRVRIGERLDGRYRVYGYTGAGVFGNVVRATDTARNDSAVAIKIIRNNDMILAY</sequence>
<dbReference type="Proteomes" id="UP001201812">
    <property type="component" value="Unassembled WGS sequence"/>
</dbReference>
<feature type="compositionally biased region" description="Acidic residues" evidence="1">
    <location>
        <begin position="129"/>
        <end position="144"/>
    </location>
</feature>
<dbReference type="InterPro" id="IPR011009">
    <property type="entry name" value="Kinase-like_dom_sf"/>
</dbReference>
<evidence type="ECO:0000313" key="2">
    <source>
        <dbReference type="EMBL" id="KAI1719159.1"/>
    </source>
</evidence>
<keyword evidence="2" id="KW-0808">Transferase</keyword>
<dbReference type="Gene3D" id="3.30.200.20">
    <property type="entry name" value="Phosphorylase Kinase, domain 1"/>
    <property type="match status" value="1"/>
</dbReference>
<name>A0AAD4N7C5_9BILA</name>
<dbReference type="AlphaFoldDB" id="A0AAD4N7C5"/>
<feature type="compositionally biased region" description="Basic and acidic residues" evidence="1">
    <location>
        <begin position="184"/>
        <end position="199"/>
    </location>
</feature>
<feature type="region of interest" description="Disordered" evidence="1">
    <location>
        <begin position="1"/>
        <end position="144"/>
    </location>
</feature>
<feature type="region of interest" description="Disordered" evidence="1">
    <location>
        <begin position="160"/>
        <end position="356"/>
    </location>
</feature>
<dbReference type="GO" id="GO:0016301">
    <property type="term" value="F:kinase activity"/>
    <property type="evidence" value="ECO:0007669"/>
    <property type="project" value="UniProtKB-KW"/>
</dbReference>
<organism evidence="2 3">
    <name type="scientific">Ditylenchus destructor</name>
    <dbReference type="NCBI Taxonomy" id="166010"/>
    <lineage>
        <taxon>Eukaryota</taxon>
        <taxon>Metazoa</taxon>
        <taxon>Ecdysozoa</taxon>
        <taxon>Nematoda</taxon>
        <taxon>Chromadorea</taxon>
        <taxon>Rhabditida</taxon>
        <taxon>Tylenchina</taxon>
        <taxon>Tylenchomorpha</taxon>
        <taxon>Sphaerularioidea</taxon>
        <taxon>Anguinidae</taxon>
        <taxon>Anguininae</taxon>
        <taxon>Ditylenchus</taxon>
    </lineage>
</organism>
<protein>
    <submittedName>
        <fullName evidence="2">Serine/threonine-protein kinase PRP4 like protein</fullName>
    </submittedName>
</protein>
<gene>
    <name evidence="2" type="ORF">DdX_06287</name>
</gene>
<feature type="compositionally biased region" description="Basic and acidic residues" evidence="1">
    <location>
        <begin position="37"/>
        <end position="100"/>
    </location>
</feature>
<feature type="compositionally biased region" description="Basic residues" evidence="1">
    <location>
        <begin position="314"/>
        <end position="325"/>
    </location>
</feature>
<feature type="compositionally biased region" description="Basic and acidic residues" evidence="1">
    <location>
        <begin position="286"/>
        <end position="313"/>
    </location>
</feature>
<evidence type="ECO:0000256" key="1">
    <source>
        <dbReference type="SAM" id="MobiDB-lite"/>
    </source>
</evidence>
<comment type="caution">
    <text evidence="2">The sequence shown here is derived from an EMBL/GenBank/DDBJ whole genome shotgun (WGS) entry which is preliminary data.</text>
</comment>
<evidence type="ECO:0000313" key="3">
    <source>
        <dbReference type="Proteomes" id="UP001201812"/>
    </source>
</evidence>
<feature type="compositionally biased region" description="Basic residues" evidence="1">
    <location>
        <begin position="101"/>
        <end position="124"/>
    </location>
</feature>
<feature type="compositionally biased region" description="Polar residues" evidence="1">
    <location>
        <begin position="237"/>
        <end position="252"/>
    </location>
</feature>
<dbReference type="EMBL" id="JAKKPZ010000007">
    <property type="protein sequence ID" value="KAI1719159.1"/>
    <property type="molecule type" value="Genomic_DNA"/>
</dbReference>
<accession>A0AAD4N7C5</accession>
<keyword evidence="2" id="KW-0418">Kinase</keyword>
<feature type="compositionally biased region" description="Basic and acidic residues" evidence="1">
    <location>
        <begin position="1"/>
        <end position="26"/>
    </location>
</feature>
<feature type="compositionally biased region" description="Basic and acidic residues" evidence="1">
    <location>
        <begin position="227"/>
        <end position="236"/>
    </location>
</feature>
<proteinExistence type="predicted"/>
<feature type="compositionally biased region" description="Basic and acidic residues" evidence="1">
    <location>
        <begin position="160"/>
        <end position="173"/>
    </location>
</feature>
<dbReference type="SUPFAM" id="SSF56112">
    <property type="entry name" value="Protein kinase-like (PK-like)"/>
    <property type="match status" value="1"/>
</dbReference>
<reference evidence="2" key="1">
    <citation type="submission" date="2022-01" db="EMBL/GenBank/DDBJ databases">
        <title>Genome Sequence Resource for Two Populations of Ditylenchus destructor, the Migratory Endoparasitic Phytonematode.</title>
        <authorList>
            <person name="Zhang H."/>
            <person name="Lin R."/>
            <person name="Xie B."/>
        </authorList>
    </citation>
    <scope>NUCLEOTIDE SEQUENCE</scope>
    <source>
        <strain evidence="2">BazhouSP</strain>
    </source>
</reference>